<dbReference type="Gene3D" id="3.90.1170.50">
    <property type="entry name" value="Aldehyde oxidase/xanthine dehydrogenase, a/b hammerhead"/>
    <property type="match status" value="1"/>
</dbReference>
<dbReference type="InterPro" id="IPR008274">
    <property type="entry name" value="AldOxase/xan_DH_MoCoBD1"/>
</dbReference>
<dbReference type="InterPro" id="IPR012368">
    <property type="entry name" value="OxRdtase_Mopterin-bd_su_IorB"/>
</dbReference>
<organism evidence="2 3">
    <name type="scientific">Comamonas terrae</name>
    <dbReference type="NCBI Taxonomy" id="673548"/>
    <lineage>
        <taxon>Bacteria</taxon>
        <taxon>Pseudomonadati</taxon>
        <taxon>Pseudomonadota</taxon>
        <taxon>Betaproteobacteria</taxon>
        <taxon>Burkholderiales</taxon>
        <taxon>Comamonadaceae</taxon>
        <taxon>Comamonas</taxon>
    </lineage>
</organism>
<dbReference type="PIRSF" id="PIRSF036389">
    <property type="entry name" value="IOR_B"/>
    <property type="match status" value="1"/>
</dbReference>
<dbReference type="RefSeq" id="WP_066483537.1">
    <property type="nucleotide sequence ID" value="NZ_BCNT01000023.1"/>
</dbReference>
<dbReference type="InterPro" id="IPR006311">
    <property type="entry name" value="TAT_signal"/>
</dbReference>
<dbReference type="SMART" id="SM01008">
    <property type="entry name" value="Ald_Xan_dh_C"/>
    <property type="match status" value="1"/>
</dbReference>
<keyword evidence="3" id="KW-1185">Reference proteome</keyword>
<dbReference type="PANTHER" id="PTHR47495">
    <property type="entry name" value="ALDEHYDE DEHYDROGENASE"/>
    <property type="match status" value="1"/>
</dbReference>
<dbReference type="Proteomes" id="UP001597463">
    <property type="component" value="Unassembled WGS sequence"/>
</dbReference>
<dbReference type="PANTHER" id="PTHR47495:SF1">
    <property type="entry name" value="BLL3820 PROTEIN"/>
    <property type="match status" value="1"/>
</dbReference>
<dbReference type="Pfam" id="PF20256">
    <property type="entry name" value="MoCoBD_2"/>
    <property type="match status" value="2"/>
</dbReference>
<sequence>MKFFASNQTSHPAQLTRRQLLKAGGMLMVGTVAGGHLLMAQTAPEAAAAKGPFPVPAANLVDSFIAIGADGSVTAYNGHVDLGTGVRTALGQLVADELHVDFAAVTMVLGHTARTPDLGPTIASNTIQVSSLPMRKAAAQVRQLLVKLASEKLGVPAERLTTEKGFVLGAGKRIGYGALVQGQDLQLPIDDKIELRKSGFEYIGKSVQRVDIPNKVLGALTYIHDLRVPGMLHGRVIRPPYTGADASAPLGSSLVSVDEKSIAHLPGIVKVVVQGDFVGVVAEREEQAIAAMRQLKVQWKEWAGLPDLSLSGLHKTLADHPKTDRMLREDEGSLQALEQAKTPLAREYVWPYHIHGSIGPSCAVAEVSGGRIQVWTGSQNPHDVRNDVAKLMDVAADNINVTRMEASGCYGRNCADDVASDAVLLAAAVGKPVRVQLMREQEAGWEPKGTGQLIRIRGGLDEHNNVAAYELRTCYPSNNASALALILTGKVSAKVDPQQMGDRTAIPQYEYPKMRVISQDAVPIVRASWMRGVSALPNVFAHESWIDECAYLAKADPIEYRLRYLKDPRAVALIQEARKQCGWVEGPAHRNPAPADQRLVKGRGFAYARYFHSKFPGYGAAWATWVVDVTVDRETGEVKVDKVFVAQDTGAMVNPAGVRHQVHGNVVQSTSRVLKEFVTFDKQGVTSLEWGGYPILRFDELPEIDSLLVERPDEPSMGAGESASVPSAAAVGNAIFDATGVRLFEVPFTPSRVLAALKAAKAAAPAAASSK</sequence>
<dbReference type="SUPFAM" id="SSF56003">
    <property type="entry name" value="Molybdenum cofactor-binding domain"/>
    <property type="match status" value="2"/>
</dbReference>
<proteinExistence type="predicted"/>
<comment type="caution">
    <text evidence="2">The sequence shown here is derived from an EMBL/GenBank/DDBJ whole genome shotgun (WGS) entry which is preliminary data.</text>
</comment>
<dbReference type="InterPro" id="IPR037165">
    <property type="entry name" value="AldOxase/xan_DH_Mopterin-bd_sf"/>
</dbReference>
<dbReference type="Pfam" id="PF02738">
    <property type="entry name" value="MoCoBD_1"/>
    <property type="match status" value="1"/>
</dbReference>
<protein>
    <submittedName>
        <fullName evidence="2">Molybdopterin cofactor-binding domain-containing protein</fullName>
    </submittedName>
</protein>
<feature type="domain" description="Aldehyde oxidase/xanthine dehydrogenase a/b hammerhead" evidence="1">
    <location>
        <begin position="217"/>
        <end position="303"/>
    </location>
</feature>
<dbReference type="InterPro" id="IPR052516">
    <property type="entry name" value="N-heterocyclic_Hydroxylase"/>
</dbReference>
<dbReference type="PROSITE" id="PS51318">
    <property type="entry name" value="TAT"/>
    <property type="match status" value="1"/>
</dbReference>
<name>A0ABW5UL30_9BURK</name>
<dbReference type="InterPro" id="IPR046867">
    <property type="entry name" value="AldOxase/xan_DH_MoCoBD2"/>
</dbReference>
<accession>A0ABW5UL30</accession>
<dbReference type="InterPro" id="IPR000674">
    <property type="entry name" value="Ald_Oxase/Xan_DH_a/b"/>
</dbReference>
<evidence type="ECO:0000313" key="2">
    <source>
        <dbReference type="EMBL" id="MFD2754346.1"/>
    </source>
</evidence>
<evidence type="ECO:0000259" key="1">
    <source>
        <dbReference type="SMART" id="SM01008"/>
    </source>
</evidence>
<evidence type="ECO:0000313" key="3">
    <source>
        <dbReference type="Proteomes" id="UP001597463"/>
    </source>
</evidence>
<dbReference type="Gene3D" id="3.30.365.10">
    <property type="entry name" value="Aldehyde oxidase/xanthine dehydrogenase, molybdopterin binding domain"/>
    <property type="match status" value="4"/>
</dbReference>
<gene>
    <name evidence="2" type="ORF">ACFSW6_09615</name>
</gene>
<dbReference type="EMBL" id="JBHUMV010000004">
    <property type="protein sequence ID" value="MFD2754346.1"/>
    <property type="molecule type" value="Genomic_DNA"/>
</dbReference>
<reference evidence="3" key="1">
    <citation type="journal article" date="2019" name="Int. J. Syst. Evol. Microbiol.">
        <title>The Global Catalogue of Microorganisms (GCM) 10K type strain sequencing project: providing services to taxonomists for standard genome sequencing and annotation.</title>
        <authorList>
            <consortium name="The Broad Institute Genomics Platform"/>
            <consortium name="The Broad Institute Genome Sequencing Center for Infectious Disease"/>
            <person name="Wu L."/>
            <person name="Ma J."/>
        </authorList>
    </citation>
    <scope>NUCLEOTIDE SEQUENCE [LARGE SCALE GENOMIC DNA]</scope>
    <source>
        <strain evidence="3">TISTR 1906</strain>
    </source>
</reference>